<keyword evidence="1" id="KW-1133">Transmembrane helix</keyword>
<feature type="transmembrane region" description="Helical" evidence="1">
    <location>
        <begin position="28"/>
        <end position="47"/>
    </location>
</feature>
<organism evidence="2">
    <name type="scientific">Schistosoma mansoni</name>
    <name type="common">Blood fluke</name>
    <dbReference type="NCBI Taxonomy" id="6183"/>
    <lineage>
        <taxon>Eukaryota</taxon>
        <taxon>Metazoa</taxon>
        <taxon>Spiralia</taxon>
        <taxon>Lophotrochozoa</taxon>
        <taxon>Platyhelminthes</taxon>
        <taxon>Trematoda</taxon>
        <taxon>Digenea</taxon>
        <taxon>Strigeidida</taxon>
        <taxon>Schistosomatoidea</taxon>
        <taxon>Schistosomatidae</taxon>
        <taxon>Schistosoma</taxon>
    </lineage>
</organism>
<proteinExistence type="predicted"/>
<reference evidence="3" key="1">
    <citation type="journal article" date="2012" name="PLoS Negl. Trop. Dis.">
        <title>A systematically improved high quality genome and transcriptome of the human blood fluke Schistosoma mansoni.</title>
        <authorList>
            <person name="Protasio A.V."/>
            <person name="Tsai I.J."/>
            <person name="Babbage A."/>
            <person name="Nichol S."/>
            <person name="Hunt M."/>
            <person name="Aslett M.A."/>
            <person name="De Silva N."/>
            <person name="Velarde G.S."/>
            <person name="Anderson T.J."/>
            <person name="Clark R.C."/>
            <person name="Davidson C."/>
            <person name="Dillon G.P."/>
            <person name="Holroyd N.E."/>
            <person name="LoVerde P.T."/>
            <person name="Lloyd C."/>
            <person name="McQuillan J."/>
            <person name="Oliveira G."/>
            <person name="Otto T.D."/>
            <person name="Parker-Manuel S.J."/>
            <person name="Quail M.A."/>
            <person name="Wilson R.A."/>
            <person name="Zerlotini A."/>
            <person name="Dunne D.W."/>
            <person name="Berriman M."/>
        </authorList>
    </citation>
    <scope>NUCLEOTIDE SEQUENCE [LARGE SCALE GENOMIC DNA]</scope>
    <source>
        <strain evidence="3">Puerto Rican</strain>
    </source>
</reference>
<dbReference type="PRINTS" id="PR01821">
    <property type="entry name" value="DAPIT"/>
</dbReference>
<dbReference type="WBParaSite" id="Smp_326040.1">
    <property type="protein sequence ID" value="Smp_326040.1"/>
    <property type="gene ID" value="Smp_326040"/>
</dbReference>
<keyword evidence="3" id="KW-1185">Reference proteome</keyword>
<keyword evidence="1" id="KW-0472">Membrane</keyword>
<accession>A0A146MGC6</accession>
<dbReference type="EMBL" id="GDQY01000072">
    <property type="protein sequence ID" value="JAQ18734.1"/>
    <property type="molecule type" value="Transcribed_RNA"/>
</dbReference>
<evidence type="ECO:0000313" key="2">
    <source>
        <dbReference type="EMBL" id="JAQ18734.1"/>
    </source>
</evidence>
<reference evidence="2" key="2">
    <citation type="journal article" date="2015" name="PLoS Negl. Trop. Dis.">
        <title>Schistosoma mansoni Egg, Adult Male and Female Comparative Gene Expression Analysis and Identification of Novel Genes by RNA-Seq.</title>
        <authorList>
            <person name="Anderson L."/>
            <person name="Amaral M.S."/>
            <person name="Beckedorff F."/>
            <person name="Silva L.F."/>
            <person name="Dazzani B."/>
            <person name="Oliveira K.C."/>
            <person name="Almeida G.T."/>
            <person name="Gomes M.R."/>
            <person name="Pires D.S."/>
            <person name="Setubal J.C."/>
            <person name="DeMarco R."/>
            <person name="Verjovski-Almeida S."/>
        </authorList>
    </citation>
    <scope>NUCLEOTIDE SEQUENCE</scope>
    <source>
        <strain evidence="2">BH</strain>
    </source>
</reference>
<evidence type="ECO:0000313" key="3">
    <source>
        <dbReference type="Proteomes" id="UP000008854"/>
    </source>
</evidence>
<dbReference type="Proteomes" id="UP000008854">
    <property type="component" value="Unassembled WGS sequence"/>
</dbReference>
<evidence type="ECO:0000313" key="4">
    <source>
        <dbReference type="WBParaSite" id="Smp_326040.1"/>
    </source>
</evidence>
<gene>
    <name evidence="2" type="ORF">c6091_g2_i1</name>
</gene>
<evidence type="ECO:0000256" key="1">
    <source>
        <dbReference type="SAM" id="Phobius"/>
    </source>
</evidence>
<dbReference type="AlphaFoldDB" id="A0A146MGC6"/>
<name>A0A146MGC6_SCHMA</name>
<keyword evidence="1" id="KW-0812">Transmembrane</keyword>
<dbReference type="InterPro" id="IPR009125">
    <property type="entry name" value="ATPMK"/>
</dbReference>
<protein>
    <submittedName>
        <fullName evidence="4">ATP synthase F0 subunit 8</fullName>
    </submittedName>
</protein>
<reference evidence="4" key="3">
    <citation type="submission" date="2019-11" db="UniProtKB">
        <authorList>
            <consortium name="WormBaseParasite"/>
        </authorList>
    </citation>
    <scope>IDENTIFICATION</scope>
    <source>
        <strain evidence="4">Puerto Rican</strain>
    </source>
</reference>
<dbReference type="Pfam" id="PF14960">
    <property type="entry name" value="ATP_synth_reg"/>
    <property type="match status" value="1"/>
</dbReference>
<sequence>MSGGSSVPDSAFTGWKYYFNSYTLKGRFNIVMANYAILFAGIAIWRMRSKKKKALKKDET</sequence>